<dbReference type="Proteomes" id="UP000295493">
    <property type="component" value="Unassembled WGS sequence"/>
</dbReference>
<dbReference type="PANTHER" id="PTHR34846:SF10">
    <property type="entry name" value="CYTOPLASMIC PROTEIN"/>
    <property type="match status" value="1"/>
</dbReference>
<dbReference type="NCBIfam" id="TIGR00778">
    <property type="entry name" value="ahpD_dom"/>
    <property type="match status" value="1"/>
</dbReference>
<evidence type="ECO:0000259" key="1">
    <source>
        <dbReference type="Pfam" id="PF02627"/>
    </source>
</evidence>
<name>A0A4R6FE69_9SPHN</name>
<feature type="domain" description="Carboxymuconolactone decarboxylase-like" evidence="1">
    <location>
        <begin position="13"/>
        <end position="94"/>
    </location>
</feature>
<keyword evidence="2" id="KW-0560">Oxidoreductase</keyword>
<evidence type="ECO:0000313" key="2">
    <source>
        <dbReference type="EMBL" id="TDN78990.1"/>
    </source>
</evidence>
<comment type="caution">
    <text evidence="2">The sequence shown here is derived from an EMBL/GenBank/DDBJ whole genome shotgun (WGS) entry which is preliminary data.</text>
</comment>
<proteinExistence type="predicted"/>
<accession>A0A4R6FE69</accession>
<dbReference type="EMBL" id="SNWD01000014">
    <property type="protein sequence ID" value="TDN78990.1"/>
    <property type="molecule type" value="Genomic_DNA"/>
</dbReference>
<sequence>MTKSRLNYVEAAPDAMKPMFALEESLASLSIDAAMRELLKIRASQINGCAYCLNMHLPAARKAGVPQSKLDVLAGWRESPAFGTRERAALTWCEALTRVEATGADDHSFETLAAAFSAQEQVEITLIITTINAWNRIAVGFRSQHPVEARDTA</sequence>
<dbReference type="InterPro" id="IPR029032">
    <property type="entry name" value="AhpD-like"/>
</dbReference>
<dbReference type="AlphaFoldDB" id="A0A4R6FE69"/>
<dbReference type="InterPro" id="IPR003779">
    <property type="entry name" value="CMD-like"/>
</dbReference>
<dbReference type="InterPro" id="IPR004675">
    <property type="entry name" value="AhpD_core"/>
</dbReference>
<gene>
    <name evidence="2" type="ORF">EV664_11426</name>
</gene>
<dbReference type="OrthoDB" id="9801997at2"/>
<dbReference type="SUPFAM" id="SSF69118">
    <property type="entry name" value="AhpD-like"/>
    <property type="match status" value="1"/>
</dbReference>
<protein>
    <submittedName>
        <fullName evidence="2">AhpD family alkylhydroperoxidase</fullName>
    </submittedName>
</protein>
<dbReference type="Pfam" id="PF02627">
    <property type="entry name" value="CMD"/>
    <property type="match status" value="1"/>
</dbReference>
<dbReference type="PANTHER" id="PTHR34846">
    <property type="entry name" value="4-CARBOXYMUCONOLACTONE DECARBOXYLASE FAMILY PROTEIN (AFU_ORTHOLOGUE AFUA_6G11590)"/>
    <property type="match status" value="1"/>
</dbReference>
<reference evidence="2 3" key="1">
    <citation type="submission" date="2019-03" db="EMBL/GenBank/DDBJ databases">
        <title>Genomic Encyclopedia of Type Strains, Phase IV (KMG-IV): sequencing the most valuable type-strain genomes for metagenomic binning, comparative biology and taxonomic classification.</title>
        <authorList>
            <person name="Goeker M."/>
        </authorList>
    </citation>
    <scope>NUCLEOTIDE SEQUENCE [LARGE SCALE GENOMIC DNA]</scope>
    <source>
        <strain evidence="2 3">DSM 25059</strain>
    </source>
</reference>
<dbReference type="Gene3D" id="1.20.1290.10">
    <property type="entry name" value="AhpD-like"/>
    <property type="match status" value="1"/>
</dbReference>
<organism evidence="2 3">
    <name type="scientific">Stakelama pacifica</name>
    <dbReference type="NCBI Taxonomy" id="517720"/>
    <lineage>
        <taxon>Bacteria</taxon>
        <taxon>Pseudomonadati</taxon>
        <taxon>Pseudomonadota</taxon>
        <taxon>Alphaproteobacteria</taxon>
        <taxon>Sphingomonadales</taxon>
        <taxon>Sphingomonadaceae</taxon>
        <taxon>Stakelama</taxon>
    </lineage>
</organism>
<evidence type="ECO:0000313" key="3">
    <source>
        <dbReference type="Proteomes" id="UP000295493"/>
    </source>
</evidence>
<keyword evidence="3" id="KW-1185">Reference proteome</keyword>
<keyword evidence="2" id="KW-0575">Peroxidase</keyword>
<dbReference type="GO" id="GO:0051920">
    <property type="term" value="F:peroxiredoxin activity"/>
    <property type="evidence" value="ECO:0007669"/>
    <property type="project" value="InterPro"/>
</dbReference>